<accession>A0A6J5NNF5</accession>
<dbReference type="EMBL" id="LR796705">
    <property type="protein sequence ID" value="CAB4160939.1"/>
    <property type="molecule type" value="Genomic_DNA"/>
</dbReference>
<protein>
    <submittedName>
        <fullName evidence="2">Uncharacterized protein</fullName>
    </submittedName>
</protein>
<keyword evidence="1" id="KW-0812">Transmembrane</keyword>
<proteinExistence type="predicted"/>
<keyword evidence="1" id="KW-1133">Transmembrane helix</keyword>
<reference evidence="2" key="1">
    <citation type="submission" date="2020-04" db="EMBL/GenBank/DDBJ databases">
        <authorList>
            <person name="Chiriac C."/>
            <person name="Salcher M."/>
            <person name="Ghai R."/>
            <person name="Kavagutti S V."/>
        </authorList>
    </citation>
    <scope>NUCLEOTIDE SEQUENCE</scope>
</reference>
<keyword evidence="1" id="KW-0472">Membrane</keyword>
<sequence length="91" mass="10145">MDFIQAARDLGIPVAALIAIGIGLWRIIEWLGKEVIIPLKDRHLAFLDSLSITLATLADTQTNMVSAQQDIMREMEAISRVLETKRNGVEK</sequence>
<evidence type="ECO:0000313" key="2">
    <source>
        <dbReference type="EMBL" id="CAB4160939.1"/>
    </source>
</evidence>
<evidence type="ECO:0000256" key="1">
    <source>
        <dbReference type="SAM" id="Phobius"/>
    </source>
</evidence>
<gene>
    <name evidence="2" type="ORF">UFOVP731_23</name>
</gene>
<name>A0A6J5NNF5_9CAUD</name>
<organism evidence="2">
    <name type="scientific">uncultured Caudovirales phage</name>
    <dbReference type="NCBI Taxonomy" id="2100421"/>
    <lineage>
        <taxon>Viruses</taxon>
        <taxon>Duplodnaviria</taxon>
        <taxon>Heunggongvirae</taxon>
        <taxon>Uroviricota</taxon>
        <taxon>Caudoviricetes</taxon>
        <taxon>Peduoviridae</taxon>
        <taxon>Maltschvirus</taxon>
        <taxon>Maltschvirus maltsch</taxon>
    </lineage>
</organism>
<feature type="transmembrane region" description="Helical" evidence="1">
    <location>
        <begin position="12"/>
        <end position="32"/>
    </location>
</feature>